<sequence length="513" mass="56802">MGMGQGILDTLLGILGRRDLLPSLDSQIFGPGPWDENTLPHENTTRLARFHPGGPVSASEATSTANAIYQARCEISDENICVPVSVSVSSGGSCVAIAAAGGWKNRDPVVHYYLPEEDGEFEESMSLEPGLGAVATELTLDEDRKLIFVADRDRIKSFMWVEGSGDAVHTLNSSKYSGPIALLPNGRIVRAGKGAVAYWNINELEVHGPGMKKIGHGEYSTENSWRDNEDDEIELSTGSKAHGTVKFAEKVFVPSTWHYHRPTSQLLCGESRQDESRYSCIAVDLEHNGKTAAQYLGHGGTVTAFSTSESDPHMFATAASDGFARLYDVRHPLPALTMDSGQSCEPCSDVVLVHPDGVPTLFTGGSKTERIQLWDIRARRFVYELATGNNAVVSMAWDESRSTLLAATECEYMDRLGRHHDYRRAKLPSWEKDPRSSNGSDDEDEDMDQEDDDDEYDDERCWPTRAHHGEDFFGYTFDAGDHRLYRYAFKADADTDMTPAYGDARIENDDYSW</sequence>
<dbReference type="Gene3D" id="2.130.10.10">
    <property type="entry name" value="YVTN repeat-like/Quinoprotein amine dehydrogenase"/>
    <property type="match status" value="1"/>
</dbReference>
<dbReference type="AlphaFoldDB" id="A0A8E2DJH1"/>
<gene>
    <name evidence="2" type="ORF">OBBRIDRAFT_798842</name>
</gene>
<name>A0A8E2DJH1_9APHY</name>
<evidence type="ECO:0000313" key="3">
    <source>
        <dbReference type="Proteomes" id="UP000250043"/>
    </source>
</evidence>
<reference evidence="2 3" key="1">
    <citation type="submission" date="2016-07" db="EMBL/GenBank/DDBJ databases">
        <title>Draft genome of the white-rot fungus Obba rivulosa 3A-2.</title>
        <authorList>
            <consortium name="DOE Joint Genome Institute"/>
            <person name="Miettinen O."/>
            <person name="Riley R."/>
            <person name="Acob R."/>
            <person name="Barry K."/>
            <person name="Cullen D."/>
            <person name="De Vries R."/>
            <person name="Hainaut M."/>
            <person name="Hatakka A."/>
            <person name="Henrissat B."/>
            <person name="Hilden K."/>
            <person name="Kuo R."/>
            <person name="Labutti K."/>
            <person name="Lipzen A."/>
            <person name="Makela M.R."/>
            <person name="Sandor L."/>
            <person name="Spatafora J.W."/>
            <person name="Grigoriev I.V."/>
            <person name="Hibbett D.S."/>
        </authorList>
    </citation>
    <scope>NUCLEOTIDE SEQUENCE [LARGE SCALE GENOMIC DNA]</scope>
    <source>
        <strain evidence="2 3">3A-2</strain>
    </source>
</reference>
<organism evidence="2 3">
    <name type="scientific">Obba rivulosa</name>
    <dbReference type="NCBI Taxonomy" id="1052685"/>
    <lineage>
        <taxon>Eukaryota</taxon>
        <taxon>Fungi</taxon>
        <taxon>Dikarya</taxon>
        <taxon>Basidiomycota</taxon>
        <taxon>Agaricomycotina</taxon>
        <taxon>Agaricomycetes</taxon>
        <taxon>Polyporales</taxon>
        <taxon>Gelatoporiaceae</taxon>
        <taxon>Obba</taxon>
    </lineage>
</organism>
<feature type="region of interest" description="Disordered" evidence="1">
    <location>
        <begin position="427"/>
        <end position="461"/>
    </location>
</feature>
<dbReference type="Proteomes" id="UP000250043">
    <property type="component" value="Unassembled WGS sequence"/>
</dbReference>
<dbReference type="InterPro" id="IPR001680">
    <property type="entry name" value="WD40_rpt"/>
</dbReference>
<dbReference type="SUPFAM" id="SSF50978">
    <property type="entry name" value="WD40 repeat-like"/>
    <property type="match status" value="1"/>
</dbReference>
<accession>A0A8E2DJH1</accession>
<dbReference type="InterPro" id="IPR036322">
    <property type="entry name" value="WD40_repeat_dom_sf"/>
</dbReference>
<dbReference type="OrthoDB" id="548949at2759"/>
<dbReference type="SMART" id="SM00320">
    <property type="entry name" value="WD40"/>
    <property type="match status" value="1"/>
</dbReference>
<proteinExistence type="predicted"/>
<feature type="compositionally biased region" description="Acidic residues" evidence="1">
    <location>
        <begin position="440"/>
        <end position="458"/>
    </location>
</feature>
<evidence type="ECO:0000313" key="2">
    <source>
        <dbReference type="EMBL" id="OCH84733.1"/>
    </source>
</evidence>
<keyword evidence="3" id="KW-1185">Reference proteome</keyword>
<dbReference type="InterPro" id="IPR015943">
    <property type="entry name" value="WD40/YVTN_repeat-like_dom_sf"/>
</dbReference>
<protein>
    <submittedName>
        <fullName evidence="2">WD40 repeat-like protein</fullName>
    </submittedName>
</protein>
<evidence type="ECO:0000256" key="1">
    <source>
        <dbReference type="SAM" id="MobiDB-lite"/>
    </source>
</evidence>
<dbReference type="EMBL" id="KV722641">
    <property type="protein sequence ID" value="OCH84733.1"/>
    <property type="molecule type" value="Genomic_DNA"/>
</dbReference>